<organism evidence="1 2">
    <name type="scientific">Brassica napus</name>
    <name type="common">Rape</name>
    <dbReference type="NCBI Taxonomy" id="3708"/>
    <lineage>
        <taxon>Eukaryota</taxon>
        <taxon>Viridiplantae</taxon>
        <taxon>Streptophyta</taxon>
        <taxon>Embryophyta</taxon>
        <taxon>Tracheophyta</taxon>
        <taxon>Spermatophyta</taxon>
        <taxon>Magnoliopsida</taxon>
        <taxon>eudicotyledons</taxon>
        <taxon>Gunneridae</taxon>
        <taxon>Pentapetalae</taxon>
        <taxon>rosids</taxon>
        <taxon>malvids</taxon>
        <taxon>Brassicales</taxon>
        <taxon>Brassicaceae</taxon>
        <taxon>Brassiceae</taxon>
        <taxon>Brassica</taxon>
    </lineage>
</organism>
<protein>
    <submittedName>
        <fullName evidence="1">BnaA06g25290D protein</fullName>
    </submittedName>
</protein>
<evidence type="ECO:0000313" key="2">
    <source>
        <dbReference type="Proteomes" id="UP000028999"/>
    </source>
</evidence>
<dbReference type="AlphaFoldDB" id="A0A078GX92"/>
<dbReference type="EMBL" id="LK032233">
    <property type="protein sequence ID" value="CDY29228.1"/>
    <property type="molecule type" value="Genomic_DNA"/>
</dbReference>
<dbReference type="PaxDb" id="3708-A0A078GX92"/>
<sequence>METLRAYISKTYADSRFRIPFFSSLLHHRRRQNLQPISLHRRPNRSLMSAKDLDSILSHWKEALKLFVKSTTLLIPNRCLIL</sequence>
<accession>A0A078GX92</accession>
<proteinExistence type="predicted"/>
<dbReference type="Proteomes" id="UP000028999">
    <property type="component" value="Unassembled WGS sequence"/>
</dbReference>
<evidence type="ECO:0000313" key="1">
    <source>
        <dbReference type="EMBL" id="CDY29228.1"/>
    </source>
</evidence>
<name>A0A078GX92_BRANA</name>
<gene>
    <name evidence="1" type="primary">BnaA06g25290D</name>
    <name evidence="1" type="ORF">GSBRNA2T00042155001</name>
</gene>
<keyword evidence="2" id="KW-1185">Reference proteome</keyword>
<dbReference type="Gramene" id="CDY29228">
    <property type="protein sequence ID" value="CDY29228"/>
    <property type="gene ID" value="GSBRNA2T00042155001"/>
</dbReference>
<reference evidence="1 2" key="1">
    <citation type="journal article" date="2014" name="Science">
        <title>Plant genetics. Early allopolyploid evolution in the post-Neolithic Brassica napus oilseed genome.</title>
        <authorList>
            <person name="Chalhoub B."/>
            <person name="Denoeud F."/>
            <person name="Liu S."/>
            <person name="Parkin I.A."/>
            <person name="Tang H."/>
            <person name="Wang X."/>
            <person name="Chiquet J."/>
            <person name="Belcram H."/>
            <person name="Tong C."/>
            <person name="Samans B."/>
            <person name="Correa M."/>
            <person name="Da Silva C."/>
            <person name="Just J."/>
            <person name="Falentin C."/>
            <person name="Koh C.S."/>
            <person name="Le Clainche I."/>
            <person name="Bernard M."/>
            <person name="Bento P."/>
            <person name="Noel B."/>
            <person name="Labadie K."/>
            <person name="Alberti A."/>
            <person name="Charles M."/>
            <person name="Arnaud D."/>
            <person name="Guo H."/>
            <person name="Daviaud C."/>
            <person name="Alamery S."/>
            <person name="Jabbari K."/>
            <person name="Zhao M."/>
            <person name="Edger P.P."/>
            <person name="Chelaifa H."/>
            <person name="Tack D."/>
            <person name="Lassalle G."/>
            <person name="Mestiri I."/>
            <person name="Schnel N."/>
            <person name="Le Paslier M.C."/>
            <person name="Fan G."/>
            <person name="Renault V."/>
            <person name="Bayer P.E."/>
            <person name="Golicz A.A."/>
            <person name="Manoli S."/>
            <person name="Lee T.H."/>
            <person name="Thi V.H."/>
            <person name="Chalabi S."/>
            <person name="Hu Q."/>
            <person name="Fan C."/>
            <person name="Tollenaere R."/>
            <person name="Lu Y."/>
            <person name="Battail C."/>
            <person name="Shen J."/>
            <person name="Sidebottom C.H."/>
            <person name="Wang X."/>
            <person name="Canaguier A."/>
            <person name="Chauveau A."/>
            <person name="Berard A."/>
            <person name="Deniot G."/>
            <person name="Guan M."/>
            <person name="Liu Z."/>
            <person name="Sun F."/>
            <person name="Lim Y.P."/>
            <person name="Lyons E."/>
            <person name="Town C.D."/>
            <person name="Bancroft I."/>
            <person name="Wang X."/>
            <person name="Meng J."/>
            <person name="Ma J."/>
            <person name="Pires J.C."/>
            <person name="King G.J."/>
            <person name="Brunel D."/>
            <person name="Delourme R."/>
            <person name="Renard M."/>
            <person name="Aury J.M."/>
            <person name="Adams K.L."/>
            <person name="Batley J."/>
            <person name="Snowdon R.J."/>
            <person name="Tost J."/>
            <person name="Edwards D."/>
            <person name="Zhou Y."/>
            <person name="Hua W."/>
            <person name="Sharpe A.G."/>
            <person name="Paterson A.H."/>
            <person name="Guan C."/>
            <person name="Wincker P."/>
        </authorList>
    </citation>
    <scope>NUCLEOTIDE SEQUENCE [LARGE SCALE GENOMIC DNA]</scope>
    <source>
        <strain evidence="2">cv. Darmor-bzh</strain>
    </source>
</reference>